<dbReference type="KEGG" id="sbh:SBI_07762"/>
<dbReference type="STRING" id="749414.SBI_07762"/>
<dbReference type="EMBL" id="CP002047">
    <property type="protein sequence ID" value="ADI10882.1"/>
    <property type="molecule type" value="Genomic_DNA"/>
</dbReference>
<reference evidence="1 2" key="1">
    <citation type="journal article" date="2010" name="J. Bacteriol.">
        <title>Genome sequence of the milbemycin-producing bacterium Streptomyces bingchenggensis.</title>
        <authorList>
            <person name="Wang X.J."/>
            <person name="Yan Y.J."/>
            <person name="Zhang B."/>
            <person name="An J."/>
            <person name="Wang J.J."/>
            <person name="Tian J."/>
            <person name="Jiang L."/>
            <person name="Chen Y.H."/>
            <person name="Huang S.X."/>
            <person name="Yin M."/>
            <person name="Zhang J."/>
            <person name="Gao A.L."/>
            <person name="Liu C.X."/>
            <person name="Zhu Z.X."/>
            <person name="Xiang W.S."/>
        </authorList>
    </citation>
    <scope>NUCLEOTIDE SEQUENCE [LARGE SCALE GENOMIC DNA]</scope>
    <source>
        <strain evidence="1 2">BCW-1</strain>
    </source>
</reference>
<accession>D7CD35</accession>
<evidence type="ECO:0000313" key="1">
    <source>
        <dbReference type="EMBL" id="ADI10882.1"/>
    </source>
</evidence>
<gene>
    <name evidence="1" type="ordered locus">SBI_07762</name>
</gene>
<dbReference type="AlphaFoldDB" id="D7CD35"/>
<organism evidence="1 2">
    <name type="scientific">Streptomyces bingchenggensis (strain BCW-1)</name>
    <dbReference type="NCBI Taxonomy" id="749414"/>
    <lineage>
        <taxon>Bacteria</taxon>
        <taxon>Bacillati</taxon>
        <taxon>Actinomycetota</taxon>
        <taxon>Actinomycetes</taxon>
        <taxon>Kitasatosporales</taxon>
        <taxon>Streptomycetaceae</taxon>
        <taxon>Streptomyces</taxon>
    </lineage>
</organism>
<evidence type="ECO:0000313" key="2">
    <source>
        <dbReference type="Proteomes" id="UP000000377"/>
    </source>
</evidence>
<sequence>MAAGEAEVEEADRLRTFVMGFGSFALKGRRWTSCARAGPPGITREQGG</sequence>
<name>D7CD35_STRBB</name>
<protein>
    <submittedName>
        <fullName evidence="1">Uncharacterized protein</fullName>
    </submittedName>
</protein>
<dbReference type="Proteomes" id="UP000000377">
    <property type="component" value="Chromosome"/>
</dbReference>
<keyword evidence="2" id="KW-1185">Reference proteome</keyword>
<proteinExistence type="predicted"/>
<dbReference type="HOGENOM" id="CLU_3158122_0_0_11"/>